<evidence type="ECO:0000313" key="2">
    <source>
        <dbReference type="Proteomes" id="UP000176822"/>
    </source>
</evidence>
<name>A0A1F4Z4L9_9BACT</name>
<dbReference type="EMBL" id="MEXM01000016">
    <property type="protein sequence ID" value="OGD01269.1"/>
    <property type="molecule type" value="Genomic_DNA"/>
</dbReference>
<protein>
    <submittedName>
        <fullName evidence="1">Uncharacterized protein</fullName>
    </submittedName>
</protein>
<organism evidence="1 2">
    <name type="scientific">Candidatus Amesbacteria bacterium RIFCSPLOWO2_01_FULL_47_33</name>
    <dbReference type="NCBI Taxonomy" id="1797258"/>
    <lineage>
        <taxon>Bacteria</taxon>
        <taxon>Candidatus Amesiibacteriota</taxon>
    </lineage>
</organism>
<comment type="caution">
    <text evidence="1">The sequence shown here is derived from an EMBL/GenBank/DDBJ whole genome shotgun (WGS) entry which is preliminary data.</text>
</comment>
<accession>A0A1F4Z4L9</accession>
<reference evidence="1 2" key="1">
    <citation type="journal article" date="2016" name="Nat. Commun.">
        <title>Thousands of microbial genomes shed light on interconnected biogeochemical processes in an aquifer system.</title>
        <authorList>
            <person name="Anantharaman K."/>
            <person name="Brown C.T."/>
            <person name="Hug L.A."/>
            <person name="Sharon I."/>
            <person name="Castelle C.J."/>
            <person name="Probst A.J."/>
            <person name="Thomas B.C."/>
            <person name="Singh A."/>
            <person name="Wilkins M.J."/>
            <person name="Karaoz U."/>
            <person name="Brodie E.L."/>
            <person name="Williams K.H."/>
            <person name="Hubbard S.S."/>
            <person name="Banfield J.F."/>
        </authorList>
    </citation>
    <scope>NUCLEOTIDE SEQUENCE [LARGE SCALE GENOMIC DNA]</scope>
</reference>
<evidence type="ECO:0000313" key="1">
    <source>
        <dbReference type="EMBL" id="OGD01269.1"/>
    </source>
</evidence>
<sequence length="124" mass="14148">MRSDRFEKMAKRRIVSMSGYLSWEPEDVWQLIETVLNGTARHSVTTAENNIVGVLTQVYLYSGSRAAKLSETEGDRLAREAAQNKSLIILAQAMLNATENYMTDGNKEETKKHIKKIAEEKKWK</sequence>
<dbReference type="AlphaFoldDB" id="A0A1F4Z4L9"/>
<gene>
    <name evidence="1" type="ORF">A2972_03455</name>
</gene>
<proteinExistence type="predicted"/>
<dbReference type="Proteomes" id="UP000176822">
    <property type="component" value="Unassembled WGS sequence"/>
</dbReference>